<gene>
    <name evidence="1" type="ORF">A6R68_13784</name>
</gene>
<name>A0A1A6H064_NEOLE</name>
<organism evidence="1 2">
    <name type="scientific">Neotoma lepida</name>
    <name type="common">Desert woodrat</name>
    <dbReference type="NCBI Taxonomy" id="56216"/>
    <lineage>
        <taxon>Eukaryota</taxon>
        <taxon>Metazoa</taxon>
        <taxon>Chordata</taxon>
        <taxon>Craniata</taxon>
        <taxon>Vertebrata</taxon>
        <taxon>Euteleostomi</taxon>
        <taxon>Mammalia</taxon>
        <taxon>Eutheria</taxon>
        <taxon>Euarchontoglires</taxon>
        <taxon>Glires</taxon>
        <taxon>Rodentia</taxon>
        <taxon>Myomorpha</taxon>
        <taxon>Muroidea</taxon>
        <taxon>Cricetidae</taxon>
        <taxon>Neotominae</taxon>
        <taxon>Neotoma</taxon>
    </lineage>
</organism>
<protein>
    <submittedName>
        <fullName evidence="1">Uncharacterized protein</fullName>
    </submittedName>
</protein>
<proteinExistence type="predicted"/>
<reference evidence="1 2" key="1">
    <citation type="submission" date="2016-06" db="EMBL/GenBank/DDBJ databases">
        <title>The Draft Genome Sequence and Annotation of the Desert Woodrat Neotoma lepida.</title>
        <authorList>
            <person name="Campbell M."/>
            <person name="Oakeson K.F."/>
            <person name="Yandell M."/>
            <person name="Halpert J.R."/>
            <person name="Dearing D."/>
        </authorList>
    </citation>
    <scope>NUCLEOTIDE SEQUENCE [LARGE SCALE GENOMIC DNA]</scope>
    <source>
        <strain evidence="1">417</strain>
        <tissue evidence="1">Liver</tissue>
    </source>
</reference>
<dbReference type="Proteomes" id="UP000092124">
    <property type="component" value="Unassembled WGS sequence"/>
</dbReference>
<keyword evidence="2" id="KW-1185">Reference proteome</keyword>
<sequence length="91" mass="10732">MHGNEIRYWQAERQETPEDCACKESAVPFNLKGIIWDNPFKSVPHDSEFPLRVLYINQSESAFSKHRHHIKPSNRCPLHRSWSRTNTVEKS</sequence>
<accession>A0A1A6H064</accession>
<evidence type="ECO:0000313" key="2">
    <source>
        <dbReference type="Proteomes" id="UP000092124"/>
    </source>
</evidence>
<comment type="caution">
    <text evidence="1">The sequence shown here is derived from an EMBL/GenBank/DDBJ whole genome shotgun (WGS) entry which is preliminary data.</text>
</comment>
<evidence type="ECO:0000313" key="1">
    <source>
        <dbReference type="EMBL" id="OBS71639.1"/>
    </source>
</evidence>
<dbReference type="AlphaFoldDB" id="A0A1A6H064"/>
<dbReference type="EMBL" id="LZPO01055897">
    <property type="protein sequence ID" value="OBS71639.1"/>
    <property type="molecule type" value="Genomic_DNA"/>
</dbReference>